<dbReference type="AlphaFoldDB" id="A0A1I8EER5"/>
<evidence type="ECO:0000256" key="3">
    <source>
        <dbReference type="ARBA" id="ARBA00022737"/>
    </source>
</evidence>
<dbReference type="WBParaSite" id="maker-PairedContig_1767-snap-gene-0.7-mRNA-1">
    <property type="protein sequence ID" value="maker-PairedContig_1767-snap-gene-0.7-mRNA-1"/>
    <property type="gene ID" value="maker-PairedContig_1767-snap-gene-0.7"/>
</dbReference>
<dbReference type="InterPro" id="IPR051243">
    <property type="entry name" value="PcG_WD-repeat"/>
</dbReference>
<organism evidence="8">
    <name type="scientific">Wuchereria bancrofti</name>
    <dbReference type="NCBI Taxonomy" id="6293"/>
    <lineage>
        <taxon>Eukaryota</taxon>
        <taxon>Metazoa</taxon>
        <taxon>Ecdysozoa</taxon>
        <taxon>Nematoda</taxon>
        <taxon>Chromadorea</taxon>
        <taxon>Rhabditida</taxon>
        <taxon>Spirurina</taxon>
        <taxon>Spiruromorpha</taxon>
        <taxon>Filarioidea</taxon>
        <taxon>Onchocercidae</taxon>
        <taxon>Wuchereria</taxon>
    </lineage>
</organism>
<dbReference type="PROSITE" id="PS50082">
    <property type="entry name" value="WD_REPEATS_2"/>
    <property type="match status" value="2"/>
</dbReference>
<keyword evidence="2 6" id="KW-0853">WD repeat</keyword>
<feature type="region of interest" description="Disordered" evidence="7">
    <location>
        <begin position="1"/>
        <end position="63"/>
    </location>
</feature>
<sequence>MPQEPAQSGAEIDEIEVEKGRKRGREKERECGDRQRTDDLRMSLGRVSSPSGRSRKSMKLSTSLRSSPRIPFKHLTTVYEGHKKTIYGVAFSPYLISNPHFATVGENRISVYAIMKDGNGVKLLRSFHDSAKTEWFFTVCWAYDTENDVHVVIAGGNRGIIRVIDVVTGDLVNSLIGHGDAINDIRVFPNDSMIIASASKDFTARIWNIHNSACLAILGGVEGHLDQVISVDFDAESEYLASASMDHTVKLWYVGKGSGVDRLVEQSKADLRLVDFPAEIHYPRCSTRDVHTNYVDCVRIFHRLIFSKSTENEIALWKFGDFDDLVAGQGNKVKTETCVIHFRQMELPETNMWYIKFEIDPLEKYLVCGNQKGEIHIWEINNGSLPSVKSNHVLHPKDVGCAIRQIAFSPCGQHMIAVADDASISRYFYLILLYFKLSLH</sequence>
<feature type="repeat" description="WD" evidence="6">
    <location>
        <begin position="175"/>
        <end position="217"/>
    </location>
</feature>
<accession>A0A1I8EER5</accession>
<dbReference type="InterPro" id="IPR001680">
    <property type="entry name" value="WD40_rpt"/>
</dbReference>
<dbReference type="InterPro" id="IPR036322">
    <property type="entry name" value="WD40_repeat_dom_sf"/>
</dbReference>
<evidence type="ECO:0000256" key="5">
    <source>
        <dbReference type="ARBA" id="ARBA00023163"/>
    </source>
</evidence>
<name>A0A1I8EER5_WUCBA</name>
<keyword evidence="5" id="KW-0804">Transcription</keyword>
<evidence type="ECO:0000313" key="8">
    <source>
        <dbReference type="WBParaSite" id="maker-PairedContig_1767-snap-gene-0.7-mRNA-1"/>
    </source>
</evidence>
<evidence type="ECO:0000256" key="1">
    <source>
        <dbReference type="ARBA" id="ARBA00008075"/>
    </source>
</evidence>
<dbReference type="InterPro" id="IPR019775">
    <property type="entry name" value="WD40_repeat_CS"/>
</dbReference>
<dbReference type="SUPFAM" id="SSF50978">
    <property type="entry name" value="WD40 repeat-like"/>
    <property type="match status" value="1"/>
</dbReference>
<evidence type="ECO:0000256" key="6">
    <source>
        <dbReference type="PROSITE-ProRule" id="PRU00221"/>
    </source>
</evidence>
<feature type="compositionally biased region" description="Basic and acidic residues" evidence="7">
    <location>
        <begin position="25"/>
        <end position="41"/>
    </location>
</feature>
<dbReference type="PANTHER" id="PTHR10253">
    <property type="entry name" value="POLYCOMB PROTEIN"/>
    <property type="match status" value="1"/>
</dbReference>
<dbReference type="InterPro" id="IPR015943">
    <property type="entry name" value="WD40/YVTN_repeat-like_dom_sf"/>
</dbReference>
<keyword evidence="3" id="KW-0677">Repeat</keyword>
<dbReference type="Gene3D" id="2.130.10.10">
    <property type="entry name" value="YVTN repeat-like/Quinoprotein amine dehydrogenase"/>
    <property type="match status" value="1"/>
</dbReference>
<proteinExistence type="inferred from homology"/>
<keyword evidence="4" id="KW-0805">Transcription regulation</keyword>
<dbReference type="PROSITE" id="PS00678">
    <property type="entry name" value="WD_REPEATS_1"/>
    <property type="match status" value="1"/>
</dbReference>
<reference evidence="8" key="1">
    <citation type="submission" date="2016-11" db="UniProtKB">
        <authorList>
            <consortium name="WormBaseParasite"/>
        </authorList>
    </citation>
    <scope>IDENTIFICATION</scope>
    <source>
        <strain evidence="8">pt0022</strain>
    </source>
</reference>
<dbReference type="Pfam" id="PF00400">
    <property type="entry name" value="WD40"/>
    <property type="match status" value="2"/>
</dbReference>
<protein>
    <submittedName>
        <fullName evidence="8">WD_REPEATS_REGION domain-containing protein</fullName>
    </submittedName>
</protein>
<dbReference type="PROSITE" id="PS50294">
    <property type="entry name" value="WD_REPEATS_REGION"/>
    <property type="match status" value="2"/>
</dbReference>
<comment type="similarity">
    <text evidence="1">Belongs to the WD repeat ESC family.</text>
</comment>
<evidence type="ECO:0000256" key="7">
    <source>
        <dbReference type="SAM" id="MobiDB-lite"/>
    </source>
</evidence>
<feature type="repeat" description="WD" evidence="6">
    <location>
        <begin position="221"/>
        <end position="262"/>
    </location>
</feature>
<dbReference type="SMART" id="SM00320">
    <property type="entry name" value="WD40"/>
    <property type="match status" value="6"/>
</dbReference>
<evidence type="ECO:0000256" key="4">
    <source>
        <dbReference type="ARBA" id="ARBA00023015"/>
    </source>
</evidence>
<evidence type="ECO:0000256" key="2">
    <source>
        <dbReference type="ARBA" id="ARBA00022574"/>
    </source>
</evidence>
<dbReference type="STRING" id="6293.A0A1I8EER5"/>